<organism evidence="3">
    <name type="scientific">Dechloromonas aromatica (strain RCB)</name>
    <dbReference type="NCBI Taxonomy" id="159087"/>
    <lineage>
        <taxon>Bacteria</taxon>
        <taxon>Pseudomonadati</taxon>
        <taxon>Pseudomonadota</taxon>
        <taxon>Betaproteobacteria</taxon>
        <taxon>Rhodocyclales</taxon>
        <taxon>Azonexaceae</taxon>
        <taxon>Dechloromonas</taxon>
    </lineage>
</organism>
<feature type="region of interest" description="Disordered" evidence="1">
    <location>
        <begin position="36"/>
        <end position="77"/>
    </location>
</feature>
<dbReference type="EMBL" id="CP000089">
    <property type="protein sequence ID" value="AAZ47223.1"/>
    <property type="molecule type" value="Genomic_DNA"/>
</dbReference>
<dbReference type="eggNOG" id="COG3039">
    <property type="taxonomic scope" value="Bacteria"/>
</dbReference>
<proteinExistence type="predicted"/>
<accession>Q47D58</accession>
<dbReference type="Pfam" id="PF05598">
    <property type="entry name" value="DUF772"/>
    <property type="match status" value="1"/>
</dbReference>
<dbReference type="AlphaFoldDB" id="Q47D58"/>
<feature type="domain" description="Transposase InsH N-terminal" evidence="2">
    <location>
        <begin position="84"/>
        <end position="125"/>
    </location>
</feature>
<dbReference type="KEGG" id="dar:Daro_2489"/>
<evidence type="ECO:0000259" key="2">
    <source>
        <dbReference type="Pfam" id="PF05598"/>
    </source>
</evidence>
<evidence type="ECO:0000256" key="1">
    <source>
        <dbReference type="SAM" id="MobiDB-lite"/>
    </source>
</evidence>
<dbReference type="HOGENOM" id="CLU_1892767_0_0_4"/>
<dbReference type="InterPro" id="IPR008490">
    <property type="entry name" value="Transposase_InsH_N"/>
</dbReference>
<name>Q47D58_DECAR</name>
<dbReference type="OrthoDB" id="9774608at2"/>
<gene>
    <name evidence="3" type="ordered locus">Daro_2489</name>
</gene>
<reference evidence="3" key="1">
    <citation type="submission" date="2005-08" db="EMBL/GenBank/DDBJ databases">
        <title>Complete sequence of Dechloromonas aromatica RCB.</title>
        <authorList>
            <person name="Salinero K.K."/>
            <person name="Copeland A."/>
            <person name="Lucas S."/>
            <person name="Lapidus A."/>
            <person name="Barry K."/>
            <person name="Detter J.C."/>
            <person name="Glavina T."/>
            <person name="Hammon N."/>
            <person name="Israni S."/>
            <person name="Pitluck S."/>
            <person name="Di Bartolo G."/>
            <person name="Trong S."/>
            <person name="Schmutz J."/>
            <person name="Larimer F."/>
            <person name="Land M."/>
            <person name="Ivanova N."/>
            <person name="Richardson P."/>
        </authorList>
    </citation>
    <scope>NUCLEOTIDE SEQUENCE</scope>
    <source>
        <strain evidence="3">RCB</strain>
    </source>
</reference>
<evidence type="ECO:0000313" key="3">
    <source>
        <dbReference type="EMBL" id="AAZ47223.1"/>
    </source>
</evidence>
<protein>
    <recommendedName>
        <fullName evidence="2">Transposase InsH N-terminal domain-containing protein</fullName>
    </recommendedName>
</protein>
<sequence>MNNWPRLLPTEKALLLSSGSDGLFYFLQLGKLCSSNRHGADQSEEIDEAIEPRRDGFPAEGGEANPQGSIPSGGGIRWSRGHTLNGYSNPAMEEALYDVPMLRRFAGLDAFEDVMPDESAILRFQRCRRSMTWP</sequence>